<feature type="compositionally biased region" description="Polar residues" evidence="2">
    <location>
        <begin position="145"/>
        <end position="179"/>
    </location>
</feature>
<proteinExistence type="predicted"/>
<evidence type="ECO:0000256" key="1">
    <source>
        <dbReference type="SAM" id="Coils"/>
    </source>
</evidence>
<feature type="coiled-coil region" evidence="1">
    <location>
        <begin position="379"/>
        <end position="406"/>
    </location>
</feature>
<reference evidence="3" key="1">
    <citation type="journal article" date="2023" name="Mol. Phylogenet. Evol.">
        <title>Genome-scale phylogeny and comparative genomics of the fungal order Sordariales.</title>
        <authorList>
            <person name="Hensen N."/>
            <person name="Bonometti L."/>
            <person name="Westerberg I."/>
            <person name="Brannstrom I.O."/>
            <person name="Guillou S."/>
            <person name="Cros-Aarteil S."/>
            <person name="Calhoun S."/>
            <person name="Haridas S."/>
            <person name="Kuo A."/>
            <person name="Mondo S."/>
            <person name="Pangilinan J."/>
            <person name="Riley R."/>
            <person name="LaButti K."/>
            <person name="Andreopoulos B."/>
            <person name="Lipzen A."/>
            <person name="Chen C."/>
            <person name="Yan M."/>
            <person name="Daum C."/>
            <person name="Ng V."/>
            <person name="Clum A."/>
            <person name="Steindorff A."/>
            <person name="Ohm R.A."/>
            <person name="Martin F."/>
            <person name="Silar P."/>
            <person name="Natvig D.O."/>
            <person name="Lalanne C."/>
            <person name="Gautier V."/>
            <person name="Ament-Velasquez S.L."/>
            <person name="Kruys A."/>
            <person name="Hutchinson M.I."/>
            <person name="Powell A.J."/>
            <person name="Barry K."/>
            <person name="Miller A.N."/>
            <person name="Grigoriev I.V."/>
            <person name="Debuchy R."/>
            <person name="Gladieux P."/>
            <person name="Hiltunen Thoren M."/>
            <person name="Johannesson H."/>
        </authorList>
    </citation>
    <scope>NUCLEOTIDE SEQUENCE</scope>
    <source>
        <strain evidence="3">CBS 123565</strain>
    </source>
</reference>
<keyword evidence="1" id="KW-0175">Coiled coil</keyword>
<comment type="caution">
    <text evidence="3">The sequence shown here is derived from an EMBL/GenBank/DDBJ whole genome shotgun (WGS) entry which is preliminary data.</text>
</comment>
<accession>A0AAN6UNE6</accession>
<keyword evidence="4" id="KW-1185">Reference proteome</keyword>
<reference evidence="3" key="2">
    <citation type="submission" date="2023-05" db="EMBL/GenBank/DDBJ databases">
        <authorList>
            <consortium name="Lawrence Berkeley National Laboratory"/>
            <person name="Steindorff A."/>
            <person name="Hensen N."/>
            <person name="Bonometti L."/>
            <person name="Westerberg I."/>
            <person name="Brannstrom I.O."/>
            <person name="Guillou S."/>
            <person name="Cros-Aarteil S."/>
            <person name="Calhoun S."/>
            <person name="Haridas S."/>
            <person name="Kuo A."/>
            <person name="Mondo S."/>
            <person name="Pangilinan J."/>
            <person name="Riley R."/>
            <person name="Labutti K."/>
            <person name="Andreopoulos B."/>
            <person name="Lipzen A."/>
            <person name="Chen C."/>
            <person name="Yanf M."/>
            <person name="Daum C."/>
            <person name="Ng V."/>
            <person name="Clum A."/>
            <person name="Ohm R."/>
            <person name="Martin F."/>
            <person name="Silar P."/>
            <person name="Natvig D."/>
            <person name="Lalanne C."/>
            <person name="Gautier V."/>
            <person name="Ament-Velasquez S.L."/>
            <person name="Kruys A."/>
            <person name="Hutchinson M.I."/>
            <person name="Powell A.J."/>
            <person name="Barry K."/>
            <person name="Miller A.N."/>
            <person name="Grigoriev I.V."/>
            <person name="Debuchy R."/>
            <person name="Gladieux P."/>
            <person name="Thoren M.H."/>
            <person name="Johannesson H."/>
        </authorList>
    </citation>
    <scope>NUCLEOTIDE SEQUENCE</scope>
    <source>
        <strain evidence="3">CBS 123565</strain>
    </source>
</reference>
<dbReference type="Proteomes" id="UP001304895">
    <property type="component" value="Unassembled WGS sequence"/>
</dbReference>
<feature type="compositionally biased region" description="Basic residues" evidence="2">
    <location>
        <begin position="225"/>
        <end position="235"/>
    </location>
</feature>
<dbReference type="EMBL" id="MU853407">
    <property type="protein sequence ID" value="KAK4134926.1"/>
    <property type="molecule type" value="Genomic_DNA"/>
</dbReference>
<dbReference type="AlphaFoldDB" id="A0AAN6UNE6"/>
<feature type="region of interest" description="Disordered" evidence="2">
    <location>
        <begin position="211"/>
        <end position="304"/>
    </location>
</feature>
<evidence type="ECO:0000313" key="4">
    <source>
        <dbReference type="Proteomes" id="UP001304895"/>
    </source>
</evidence>
<sequence>MISLSAVDENPMLLKKPSFDRLDLDNDKTAYRFGPAIQLAPDHFTKRPTKPGPVHHDGRPQQSQDKSEDHNAGHKFATMVVGNAGNTARTEPRSSNSLNRIGRNSLTSQSFAENVDNRFSEATGPKTAPTMTRAPPFPDSPPKETGSSSTQAPTSHVNSLSPVSPGDGQTWTSKSVPTTANIDRLAMSTERHSSEYTLHRDVPDAAQYGQLSKHDQQLSSGKFGKEKRGHKHQHHPVPSAEGSCGAVGDATDRNRNRMLNRPLREPARGGASNAAYRPRPESRSSNVSKHRPRNESLASSPLLRQQRVNISHEFTNGLATVVNQFTQRQNAALGEQKAKYHNYIRQLKRDLAEGSGVIAQQIAQINTHAEETKDLHMARQQLVSQMKDLESKLGASEERAKRLEEKYHVCKTHLNSAIQEQQDLYTRSKTHWEETIEQVRAMEKSRTSEGEMAVRKAEVIREQMTEKVRQAIAQNKSEVMEQD</sequence>
<gene>
    <name evidence="3" type="ORF">BT67DRAFT_286738</name>
</gene>
<feature type="compositionally biased region" description="Basic and acidic residues" evidence="2">
    <location>
        <begin position="54"/>
        <end position="72"/>
    </location>
</feature>
<feature type="compositionally biased region" description="Polar residues" evidence="2">
    <location>
        <begin position="84"/>
        <end position="112"/>
    </location>
</feature>
<name>A0AAN6UNE6_9PEZI</name>
<organism evidence="3 4">
    <name type="scientific">Trichocladium antarcticum</name>
    <dbReference type="NCBI Taxonomy" id="1450529"/>
    <lineage>
        <taxon>Eukaryota</taxon>
        <taxon>Fungi</taxon>
        <taxon>Dikarya</taxon>
        <taxon>Ascomycota</taxon>
        <taxon>Pezizomycotina</taxon>
        <taxon>Sordariomycetes</taxon>
        <taxon>Sordariomycetidae</taxon>
        <taxon>Sordariales</taxon>
        <taxon>Chaetomiaceae</taxon>
        <taxon>Trichocladium</taxon>
    </lineage>
</organism>
<evidence type="ECO:0000313" key="3">
    <source>
        <dbReference type="EMBL" id="KAK4134926.1"/>
    </source>
</evidence>
<feature type="region of interest" description="Disordered" evidence="2">
    <location>
        <begin position="35"/>
        <end position="179"/>
    </location>
</feature>
<protein>
    <submittedName>
        <fullName evidence="3">Uncharacterized protein</fullName>
    </submittedName>
</protein>
<evidence type="ECO:0000256" key="2">
    <source>
        <dbReference type="SAM" id="MobiDB-lite"/>
    </source>
</evidence>